<name>A0A6P8Z8S0_THRPL</name>
<sequence>MNLSFHGDVCDVLLVTPTAISEVTLVFEAKDALLVALILSRQASLGRLKKVSLSVKDDILRTSHRGLRALLLQICQALGLQSMSLSLNVDDEEVLDVIEAKVPVPASLKQLNCRARLEPYLELLMEWHTNTLEDVSLSSDGPRMTSLLAAMPRLRKLTCPMLTDMQLLRQCRSLTYLKLNLTPPSGGGLGKQLFRFLRLTMMMMVIGKVKEFALPQMKLRTPAAVSTQYFLQNGESERESPFS</sequence>
<dbReference type="InParanoid" id="A0A6P8Z8S0"/>
<protein>
    <submittedName>
        <fullName evidence="2">Uncharacterized protein LOC117648508</fullName>
    </submittedName>
</protein>
<organism evidence="2">
    <name type="scientific">Thrips palmi</name>
    <name type="common">Melon thrips</name>
    <dbReference type="NCBI Taxonomy" id="161013"/>
    <lineage>
        <taxon>Eukaryota</taxon>
        <taxon>Metazoa</taxon>
        <taxon>Ecdysozoa</taxon>
        <taxon>Arthropoda</taxon>
        <taxon>Hexapoda</taxon>
        <taxon>Insecta</taxon>
        <taxon>Pterygota</taxon>
        <taxon>Neoptera</taxon>
        <taxon>Paraneoptera</taxon>
        <taxon>Thysanoptera</taxon>
        <taxon>Terebrantia</taxon>
        <taxon>Thripoidea</taxon>
        <taxon>Thripidae</taxon>
        <taxon>Thrips</taxon>
    </lineage>
</organism>
<evidence type="ECO:0000313" key="1">
    <source>
        <dbReference type="Proteomes" id="UP000515158"/>
    </source>
</evidence>
<dbReference type="GeneID" id="117648508"/>
<keyword evidence="1" id="KW-1185">Reference proteome</keyword>
<reference evidence="2" key="1">
    <citation type="submission" date="2025-08" db="UniProtKB">
        <authorList>
            <consortium name="RefSeq"/>
        </authorList>
    </citation>
    <scope>IDENTIFICATION</scope>
    <source>
        <tissue evidence="2">Total insect</tissue>
    </source>
</reference>
<evidence type="ECO:0000313" key="2">
    <source>
        <dbReference type="RefSeq" id="XP_034246905.1"/>
    </source>
</evidence>
<accession>A0A6P8Z8S0</accession>
<proteinExistence type="predicted"/>
<dbReference type="KEGG" id="tpal:117648508"/>
<dbReference type="RefSeq" id="XP_034246905.1">
    <property type="nucleotide sequence ID" value="XM_034391014.1"/>
</dbReference>
<dbReference type="AlphaFoldDB" id="A0A6P8Z8S0"/>
<dbReference type="Proteomes" id="UP000515158">
    <property type="component" value="Unplaced"/>
</dbReference>
<gene>
    <name evidence="2" type="primary">LOC117648508</name>
</gene>